<evidence type="ECO:0000259" key="1">
    <source>
        <dbReference type="PROSITE" id="PS00028"/>
    </source>
</evidence>
<comment type="caution">
    <text evidence="2">The sequence shown here is derived from an EMBL/GenBank/DDBJ whole genome shotgun (WGS) entry which is preliminary data.</text>
</comment>
<dbReference type="AlphaFoldDB" id="A0ABD6D0J3"/>
<protein>
    <recommendedName>
        <fullName evidence="1">C2H2-type domain-containing protein</fullName>
    </recommendedName>
</protein>
<dbReference type="EMBL" id="JBHUDL010000010">
    <property type="protein sequence ID" value="MFD1635002.1"/>
    <property type="molecule type" value="Genomic_DNA"/>
</dbReference>
<gene>
    <name evidence="2" type="ORF">ACFSBJ_14820</name>
</gene>
<feature type="domain" description="C2H2-type" evidence="1">
    <location>
        <begin position="9"/>
        <end position="30"/>
    </location>
</feature>
<sequence length="54" mass="6101">MNDTETAGCPLCPRELSVRTELRVHLMVDHRKSAVIEEYVARLEHRDESAAPAP</sequence>
<evidence type="ECO:0000313" key="3">
    <source>
        <dbReference type="Proteomes" id="UP001597075"/>
    </source>
</evidence>
<proteinExistence type="predicted"/>
<organism evidence="2 3">
    <name type="scientific">Haloplanus ruber</name>
    <dbReference type="NCBI Taxonomy" id="869892"/>
    <lineage>
        <taxon>Archaea</taxon>
        <taxon>Methanobacteriati</taxon>
        <taxon>Methanobacteriota</taxon>
        <taxon>Stenosarchaea group</taxon>
        <taxon>Halobacteria</taxon>
        <taxon>Halobacteriales</taxon>
        <taxon>Haloferacaceae</taxon>
        <taxon>Haloplanus</taxon>
    </lineage>
</organism>
<reference evidence="2 3" key="1">
    <citation type="journal article" date="2019" name="Int. J. Syst. Evol. Microbiol.">
        <title>The Global Catalogue of Microorganisms (GCM) 10K type strain sequencing project: providing services to taxonomists for standard genome sequencing and annotation.</title>
        <authorList>
            <consortium name="The Broad Institute Genomics Platform"/>
            <consortium name="The Broad Institute Genome Sequencing Center for Infectious Disease"/>
            <person name="Wu L."/>
            <person name="Ma J."/>
        </authorList>
    </citation>
    <scope>NUCLEOTIDE SEQUENCE [LARGE SCALE GENOMIC DNA]</scope>
    <source>
        <strain evidence="2 3">CGMCC 1.10594</strain>
    </source>
</reference>
<dbReference type="PROSITE" id="PS00028">
    <property type="entry name" value="ZINC_FINGER_C2H2_1"/>
    <property type="match status" value="1"/>
</dbReference>
<dbReference type="Proteomes" id="UP001597075">
    <property type="component" value="Unassembled WGS sequence"/>
</dbReference>
<dbReference type="InterPro" id="IPR013087">
    <property type="entry name" value="Znf_C2H2_type"/>
</dbReference>
<dbReference type="RefSeq" id="WP_256405229.1">
    <property type="nucleotide sequence ID" value="NZ_CP187151.1"/>
</dbReference>
<name>A0ABD6D0J3_9EURY</name>
<keyword evidence="3" id="KW-1185">Reference proteome</keyword>
<evidence type="ECO:0000313" key="2">
    <source>
        <dbReference type="EMBL" id="MFD1635002.1"/>
    </source>
</evidence>
<accession>A0ABD6D0J3</accession>